<dbReference type="Proteomes" id="UP000494256">
    <property type="component" value="Unassembled WGS sequence"/>
</dbReference>
<comment type="caution">
    <text evidence="1">The sequence shown here is derived from an EMBL/GenBank/DDBJ whole genome shotgun (WGS) entry which is preliminary data.</text>
</comment>
<name>A0A8S0ZC28_ARCPL</name>
<reference evidence="1 2" key="1">
    <citation type="submission" date="2020-04" db="EMBL/GenBank/DDBJ databases">
        <authorList>
            <person name="Wallbank WR R."/>
            <person name="Pardo Diaz C."/>
            <person name="Kozak K."/>
            <person name="Martin S."/>
            <person name="Jiggins C."/>
            <person name="Moest M."/>
            <person name="Warren A I."/>
            <person name="Byers J.R.P. K."/>
            <person name="Montejo-Kovacevich G."/>
            <person name="Yen C E."/>
        </authorList>
    </citation>
    <scope>NUCLEOTIDE SEQUENCE [LARGE SCALE GENOMIC DNA]</scope>
</reference>
<organism evidence="1 2">
    <name type="scientific">Arctia plantaginis</name>
    <name type="common">Wood tiger moth</name>
    <name type="synonym">Phalaena plantaginis</name>
    <dbReference type="NCBI Taxonomy" id="874455"/>
    <lineage>
        <taxon>Eukaryota</taxon>
        <taxon>Metazoa</taxon>
        <taxon>Ecdysozoa</taxon>
        <taxon>Arthropoda</taxon>
        <taxon>Hexapoda</taxon>
        <taxon>Insecta</taxon>
        <taxon>Pterygota</taxon>
        <taxon>Neoptera</taxon>
        <taxon>Endopterygota</taxon>
        <taxon>Lepidoptera</taxon>
        <taxon>Glossata</taxon>
        <taxon>Ditrysia</taxon>
        <taxon>Noctuoidea</taxon>
        <taxon>Erebidae</taxon>
        <taxon>Arctiinae</taxon>
        <taxon>Arctia</taxon>
    </lineage>
</organism>
<accession>A0A8S0ZC28</accession>
<proteinExistence type="predicted"/>
<gene>
    <name evidence="1" type="ORF">APLA_LOCUS4612</name>
</gene>
<dbReference type="EMBL" id="CADEBD010000288">
    <property type="protein sequence ID" value="CAB3230477.1"/>
    <property type="molecule type" value="Genomic_DNA"/>
</dbReference>
<dbReference type="OrthoDB" id="1431247at2759"/>
<sequence length="82" mass="9293">MEQTCQLPESQWDKMKQANHQEDVSCRSIFNKPGRVDLLVKGANVNYEGSSEYALQYNKMLFALRDLNLETAIVEGASVARL</sequence>
<protein>
    <submittedName>
        <fullName evidence="1">Uncharacterized protein</fullName>
    </submittedName>
</protein>
<evidence type="ECO:0000313" key="2">
    <source>
        <dbReference type="Proteomes" id="UP000494256"/>
    </source>
</evidence>
<evidence type="ECO:0000313" key="1">
    <source>
        <dbReference type="EMBL" id="CAB3230477.1"/>
    </source>
</evidence>
<dbReference type="AlphaFoldDB" id="A0A8S0ZC28"/>